<evidence type="ECO:0000313" key="9">
    <source>
        <dbReference type="Proteomes" id="UP001162029"/>
    </source>
</evidence>
<evidence type="ECO:0000313" key="8">
    <source>
        <dbReference type="EMBL" id="CAI5747274.1"/>
    </source>
</evidence>
<evidence type="ECO:0000259" key="7">
    <source>
        <dbReference type="PROSITE" id="PS50003"/>
    </source>
</evidence>
<dbReference type="Pfam" id="PF00169">
    <property type="entry name" value="PH"/>
    <property type="match status" value="1"/>
</dbReference>
<evidence type="ECO:0000256" key="5">
    <source>
        <dbReference type="ARBA" id="ARBA00023329"/>
    </source>
</evidence>
<dbReference type="PROSITE" id="PS50003">
    <property type="entry name" value="PH_DOMAIN"/>
    <property type="match status" value="1"/>
</dbReference>
<dbReference type="SUPFAM" id="SSF50729">
    <property type="entry name" value="PH domain-like"/>
    <property type="match status" value="1"/>
</dbReference>
<evidence type="ECO:0000256" key="2">
    <source>
        <dbReference type="ARBA" id="ARBA00004541"/>
    </source>
</evidence>
<gene>
    <name evidence="8" type="ORF">PDE001_LOCUS12188</name>
</gene>
<dbReference type="InterPro" id="IPR040057">
    <property type="entry name" value="Spe-39"/>
</dbReference>
<dbReference type="EMBL" id="CANTFM010002686">
    <property type="protein sequence ID" value="CAI5747274.1"/>
    <property type="molecule type" value="Genomic_DNA"/>
</dbReference>
<comment type="caution">
    <text evidence="8">The sequence shown here is derived from an EMBL/GenBank/DDBJ whole genome shotgun (WGS) entry which is preliminary data.</text>
</comment>
<proteinExistence type="predicted"/>
<reference evidence="8" key="1">
    <citation type="submission" date="2022-12" db="EMBL/GenBank/DDBJ databases">
        <authorList>
            <person name="Webb A."/>
        </authorList>
    </citation>
    <scope>NUCLEOTIDE SEQUENCE</scope>
    <source>
        <strain evidence="8">Pd1</strain>
    </source>
</reference>
<keyword evidence="4" id="KW-0967">Endosome</keyword>
<dbReference type="GO" id="GO:0006886">
    <property type="term" value="P:intracellular protein transport"/>
    <property type="evidence" value="ECO:0007669"/>
    <property type="project" value="TreeGrafter"/>
</dbReference>
<organism evidence="8 9">
    <name type="scientific">Peronospora destructor</name>
    <dbReference type="NCBI Taxonomy" id="86335"/>
    <lineage>
        <taxon>Eukaryota</taxon>
        <taxon>Sar</taxon>
        <taxon>Stramenopiles</taxon>
        <taxon>Oomycota</taxon>
        <taxon>Peronosporomycetes</taxon>
        <taxon>Peronosporales</taxon>
        <taxon>Peronosporaceae</taxon>
        <taxon>Peronospora</taxon>
    </lineage>
</organism>
<comment type="subcellular location">
    <subcellularLocation>
        <location evidence="2">Cytoplasmic vesicle</location>
    </subcellularLocation>
    <subcellularLocation>
        <location evidence="1">Early endosome</location>
    </subcellularLocation>
    <subcellularLocation>
        <location evidence="3">Late endosome</location>
    </subcellularLocation>
</comment>
<evidence type="ECO:0000256" key="6">
    <source>
        <dbReference type="SAM" id="MobiDB-lite"/>
    </source>
</evidence>
<feature type="region of interest" description="Disordered" evidence="6">
    <location>
        <begin position="419"/>
        <end position="438"/>
    </location>
</feature>
<sequence>MSVVNETIAQLLCVYLELENDKDFSRANGVYSFRDLYKLPLHSYADKCALLRAAEASGCSAVILDVLLFVSETMAPLLFRKQLAKLPLSLNQWVHYLVEQCILTNETVSLNALQGLLDLYATTQRYRELAAMLLSMVFNDRDFSQSLRVIDDVLDIIKLYRHRFPKWILNLLHEYMTLSKLQIQTELEDINTAPRGCEIAAHMDKRSRGAGNLQANWRMRYVQLTEKEIVYFKHENGKVEKSKNLFHDKTTKNNIKGSLTLTRGMQIEPLDYRGKFSLRPWCVKICDADGSEKLILDVFTPEMQRQWVTAITANVKRLELDPRWLAFPRKSVHRMTVGEFLRYSMLYHGEVKKPHTRNSSCQPGLLRTQFNIDPKRYLFSALLTCALVRDWKTMEALVQPHSAISAIISLFPSGNGGTLSSSTAPAASTEWSSAPAPASSRYSVWSNSSDSAPSSNDRLSGFSNATTPLPTPSFNTVNYCTKRMIPRLAGPAAETWMPTTLCSLKIIIDIPESVRVNTNWE</sequence>
<keyword evidence="5" id="KW-0968">Cytoplasmic vesicle</keyword>
<evidence type="ECO:0000256" key="4">
    <source>
        <dbReference type="ARBA" id="ARBA00022753"/>
    </source>
</evidence>
<dbReference type="Proteomes" id="UP001162029">
    <property type="component" value="Unassembled WGS sequence"/>
</dbReference>
<accession>A0AAV0VHT3</accession>
<evidence type="ECO:0000256" key="1">
    <source>
        <dbReference type="ARBA" id="ARBA00004412"/>
    </source>
</evidence>
<dbReference type="PANTHER" id="PTHR13364:SF6">
    <property type="entry name" value="SPERMATOGENESIS-DEFECTIVE PROTEIN 39 HOMOLOG"/>
    <property type="match status" value="1"/>
</dbReference>
<dbReference type="AlphaFoldDB" id="A0AAV0VHT3"/>
<feature type="domain" description="PH" evidence="7">
    <location>
        <begin position="196"/>
        <end position="316"/>
    </location>
</feature>
<keyword evidence="9" id="KW-1185">Reference proteome</keyword>
<dbReference type="PANTHER" id="PTHR13364">
    <property type="entry name" value="DEFECTIVE SPERMATOGENESIS PROTEIN 39"/>
    <property type="match status" value="1"/>
</dbReference>
<dbReference type="InterPro" id="IPR011993">
    <property type="entry name" value="PH-like_dom_sf"/>
</dbReference>
<dbReference type="InterPro" id="IPR001849">
    <property type="entry name" value="PH_domain"/>
</dbReference>
<evidence type="ECO:0000256" key="3">
    <source>
        <dbReference type="ARBA" id="ARBA00004603"/>
    </source>
</evidence>
<dbReference type="GO" id="GO:0007034">
    <property type="term" value="P:vacuolar transport"/>
    <property type="evidence" value="ECO:0007669"/>
    <property type="project" value="TreeGrafter"/>
</dbReference>
<dbReference type="GO" id="GO:0005770">
    <property type="term" value="C:late endosome"/>
    <property type="evidence" value="ECO:0007669"/>
    <property type="project" value="UniProtKB-SubCell"/>
</dbReference>
<name>A0AAV0VHT3_9STRA</name>
<protein>
    <recommendedName>
        <fullName evidence="7">PH domain-containing protein</fullName>
    </recommendedName>
</protein>
<dbReference type="Gene3D" id="2.30.29.30">
    <property type="entry name" value="Pleckstrin-homology domain (PH domain)/Phosphotyrosine-binding domain (PTB)"/>
    <property type="match status" value="1"/>
</dbReference>
<dbReference type="GO" id="GO:0005769">
    <property type="term" value="C:early endosome"/>
    <property type="evidence" value="ECO:0007669"/>
    <property type="project" value="UniProtKB-SubCell"/>
</dbReference>